<feature type="compositionally biased region" description="Low complexity" evidence="1">
    <location>
        <begin position="1921"/>
        <end position="1939"/>
    </location>
</feature>
<feature type="region of interest" description="Disordered" evidence="1">
    <location>
        <begin position="662"/>
        <end position="701"/>
    </location>
</feature>
<feature type="region of interest" description="Disordered" evidence="1">
    <location>
        <begin position="744"/>
        <end position="809"/>
    </location>
</feature>
<feature type="region of interest" description="Disordered" evidence="1">
    <location>
        <begin position="1242"/>
        <end position="1271"/>
    </location>
</feature>
<feature type="compositionally biased region" description="Low complexity" evidence="1">
    <location>
        <begin position="1953"/>
        <end position="1971"/>
    </location>
</feature>
<feature type="region of interest" description="Disordered" evidence="1">
    <location>
        <begin position="1404"/>
        <end position="1474"/>
    </location>
</feature>
<dbReference type="Proteomes" id="UP001500131">
    <property type="component" value="Unassembled WGS sequence"/>
</dbReference>
<feature type="compositionally biased region" description="Low complexity" evidence="1">
    <location>
        <begin position="1444"/>
        <end position="1458"/>
    </location>
</feature>
<feature type="compositionally biased region" description="Low complexity" evidence="1">
    <location>
        <begin position="1651"/>
        <end position="1662"/>
    </location>
</feature>
<feature type="region of interest" description="Disordered" evidence="1">
    <location>
        <begin position="943"/>
        <end position="969"/>
    </location>
</feature>
<accession>A0AAW3AJ95</accession>
<gene>
    <name evidence="2" type="ORF">Q4I31_002803</name>
</gene>
<feature type="region of interest" description="Disordered" evidence="1">
    <location>
        <begin position="184"/>
        <end position="327"/>
    </location>
</feature>
<dbReference type="EMBL" id="JBAMZK010000019">
    <property type="protein sequence ID" value="KAL0507797.1"/>
    <property type="molecule type" value="Genomic_DNA"/>
</dbReference>
<feature type="compositionally biased region" description="Polar residues" evidence="1">
    <location>
        <begin position="308"/>
        <end position="319"/>
    </location>
</feature>
<organism evidence="2 3">
    <name type="scientific">Leishmania lindenbergi</name>
    <dbReference type="NCBI Taxonomy" id="651832"/>
    <lineage>
        <taxon>Eukaryota</taxon>
        <taxon>Discoba</taxon>
        <taxon>Euglenozoa</taxon>
        <taxon>Kinetoplastea</taxon>
        <taxon>Metakinetoplastina</taxon>
        <taxon>Trypanosomatida</taxon>
        <taxon>Trypanosomatidae</taxon>
        <taxon>Leishmaniinae</taxon>
        <taxon>Leishmania</taxon>
    </lineage>
</organism>
<name>A0AAW3AJ95_9TRYP</name>
<reference evidence="2 3" key="1">
    <citation type="submission" date="2024-02" db="EMBL/GenBank/DDBJ databases">
        <title>FIRST GENOME SEQUENCES OF Leishmania (Viannia) shawi, Leishmania (Viannia) lindenbergi AND Leishmania (Viannia) utingensis.</title>
        <authorList>
            <person name="Resadore F."/>
            <person name="Custodio M.G.F."/>
            <person name="Boite M.C."/>
            <person name="Cupolillo E."/>
            <person name="Ferreira G.E.M."/>
        </authorList>
    </citation>
    <scope>NUCLEOTIDE SEQUENCE [LARGE SCALE GENOMIC DNA]</scope>
    <source>
        <strain evidence="2 3">MHOM/BR/1966/M15733</strain>
    </source>
</reference>
<feature type="region of interest" description="Disordered" evidence="1">
    <location>
        <begin position="1630"/>
        <end position="1664"/>
    </location>
</feature>
<evidence type="ECO:0000256" key="1">
    <source>
        <dbReference type="SAM" id="MobiDB-lite"/>
    </source>
</evidence>
<feature type="region of interest" description="Disordered" evidence="1">
    <location>
        <begin position="384"/>
        <end position="408"/>
    </location>
</feature>
<feature type="compositionally biased region" description="Polar residues" evidence="1">
    <location>
        <begin position="767"/>
        <end position="781"/>
    </location>
</feature>
<evidence type="ECO:0000313" key="3">
    <source>
        <dbReference type="Proteomes" id="UP001500131"/>
    </source>
</evidence>
<sequence length="2026" mass="212182">MSHLAFSSGQLPGVAGGTANAGGTGSALLPNITAELRGEFYPLLSTLASCKNNISTTYVMELFFTLVRFDAVLKEKERQLLVSTAQQLITRLLQQLQKVCHMRQLLDENERFVGELIERCSALECLCGARDGDDDSRTNDGEGTDDIVASGQALSRLQLEDNVVHRHGDGGETVRFMATTRAAGATAARRRPSSSAVYPSNTIGSQEPRRFSFDDGIDDITSRALTVQQSRQQQQHRAGLGGNVRSTSAATTEGGGATTPLSPPSSLCRRPLRLPPPLQQQSSSLRTTSRRSHTRHTHSAAATPRAQGTVTSPEQVASKTSDEDGGRVVTALENVAGTAAATDITPAVYSGVQHALQEHFRNNVRHTLTGSTLAASSSLSELVQQPHQPLLRGVTTPSSRSSERLETADGGVAEVDMDSAQQQPSLAMYPSLASSPGLVQRPFSSLCISNLPNSQSSAFFAATVPLATSSSNALGIEAGGALGLRMDNSLSAWCAPIAQEPVDTAKVWNRMFWRFLDGFTATGDLAVLLTLLDTGNPAQTEGAATLTAATNGISAVYKGSFGSNRSGPNAKRITANNAAAATEDAGGCRASLASSLGSAKCGVQPLIDALKSSGSYSQLLPAANASQALKSTIAAVTGTVGVAGVADETLRGSIATKGEQMMDDGVEQQQQQHARRTPLSPKAQSPVPAGVLPSSDSRMNNTSFPMPLNLDDFVREEELRLHRDFWTHIPAILATLTEGVMYGGSHESAHPHKGNDSAPYGAGSSGEEVTSLQEIHSNSDYWDSVPRHGATNESGRGDEEPQDLASSAGVTAAAVEDEENDNVLAALHLPSSEALQLLPIFSPLLRNYTGAVGQLMRSAPKYARSTQAQHACALAVVAAAAAQQQHQQAVLSPNPNDATASVGECPLEGGEDAGLAATVSTSSINVPLSNVRAGLTGTAAQESSVTHIQGLKDSQASPSGGDRRPGGGGAAAAAAAAGCGLNVNNPAPAEAVERGLLAAGSCTEVRAVDVVVYALVTALYVQCSMAVAMQQQERVHATGSAMAVSESMTAAAGETVDGKTSLSDGGRTPAGMLSPQGNWPFAGTSSGSSFAADVGLGTASGNNNASMFVEEDRVPVKSVPNVSLSNPDVGDASWRWSGGVGSGGGYSLNTSIGLPPNTLFHPHLYLLHPMALRTGSGGVGRAMGYVSNGSFHERQSYYLPQSHAHLQQQRQSPQLLRNFSFSTTYSPTDAALLVLRIAHERKSNGNGSGEGEGRPDSVGSDEPVVASAGLQPSLSPQAPCINLSSIEFTTQDIVACANSFSRVSLPSIMKMELQHLQEELRDTSHAVQRMEGQARGELALLLFRLLSIVLNWLMPAVYVADPRVWLFYRKWSCDLYRVLCTDVALLEEFRRLLNQSSVAVSSTTADVSGLQRRRGGSTRDAHRASQPKACSAASTPNISAPRDLLPSSGSGAAQSPPQTWSHSPGIPAGVSTVAADSGDYHDASTGYAAPEGAAGFTGGVVRHPSDSFSSPLADDALAATSASIEDAFSFILPGSSLAVSVSHETPPVQPGVLNMLAQEEVDRRGEAPADTASLRAAQALLSDEGTVVPLPCPFLITRLVAATLRGIDADIAESLLWVVGQAPVCDDAAGANTGSSVEDDAGGVPVDAHRSSNVSSGTSGSGLVHNVEVDEGKLVVSGRHLGHAAHRTTSGHRLHAHYRSHCVRHHRSISADACVGGSTASATMGHYMVDSEEEDDDGGYGDHWYGVLERRKRDPMSPAPLQNHIISKNPKSRAASVTAIASPTLPHTIPQTPFIEPVTIGGPQPLFLPPQPPEGPTLMHHHRFRYPSVHGYDDVAGLYLSTLNDAELFLSPHDPVYASLVLSAADLHLHDLHDTATAASLVNAYLVDVGEEHIQEPVWEELPAAVTRTEGGGGAASPLNAAGDRPGSSSSARPAPGRGFSVTHALQGKTHNPTSPTRAPSVAPAVSSQSTPAPPPQQLPYVPMVIPSWNNEQEKEEFLAILLLLRQMQAFLSVAEMKTQTDVLES</sequence>
<comment type="caution">
    <text evidence="2">The sequence shown here is derived from an EMBL/GenBank/DDBJ whole genome shotgun (WGS) entry which is preliminary data.</text>
</comment>
<feature type="compositionally biased region" description="Basic residues" evidence="1">
    <location>
        <begin position="288"/>
        <end position="298"/>
    </location>
</feature>
<keyword evidence="3" id="KW-1185">Reference proteome</keyword>
<feature type="compositionally biased region" description="Polar residues" evidence="1">
    <location>
        <begin position="943"/>
        <end position="958"/>
    </location>
</feature>
<evidence type="ECO:0000313" key="2">
    <source>
        <dbReference type="EMBL" id="KAL0507797.1"/>
    </source>
</evidence>
<feature type="region of interest" description="Disordered" evidence="1">
    <location>
        <begin position="1908"/>
        <end position="1979"/>
    </location>
</feature>
<protein>
    <submittedName>
        <fullName evidence="2">Uncharacterized protein</fullName>
    </submittedName>
</protein>
<feature type="compositionally biased region" description="Low complexity" evidence="1">
    <location>
        <begin position="246"/>
        <end position="269"/>
    </location>
</feature>
<proteinExistence type="predicted"/>